<evidence type="ECO:0000313" key="2">
    <source>
        <dbReference type="EMBL" id="OCF24689.1"/>
    </source>
</evidence>
<keyword evidence="4" id="KW-1185">Reference proteome</keyword>
<reference evidence="2" key="3">
    <citation type="submission" date="2014-01" db="EMBL/GenBank/DDBJ databases">
        <title>Evolution of pathogenesis and genome organization in the Tremellales.</title>
        <authorList>
            <person name="Cuomo C."/>
            <person name="Litvintseva A."/>
            <person name="Heitman J."/>
            <person name="Chen Y."/>
            <person name="Sun S."/>
            <person name="Springer D."/>
            <person name="Dromer F."/>
            <person name="Young S."/>
            <person name="Zeng Q."/>
            <person name="Chapman S."/>
            <person name="Gujja S."/>
            <person name="Saif S."/>
            <person name="Birren B."/>
        </authorList>
    </citation>
    <scope>NUCLEOTIDE SEQUENCE</scope>
    <source>
        <strain evidence="2">CBS 10118</strain>
    </source>
</reference>
<dbReference type="EMBL" id="CP144545">
    <property type="protein sequence ID" value="WVW84554.1"/>
    <property type="molecule type" value="Genomic_DNA"/>
</dbReference>
<protein>
    <submittedName>
        <fullName evidence="2">Uncharacterized protein</fullName>
    </submittedName>
</protein>
<dbReference type="Proteomes" id="UP000092730">
    <property type="component" value="Chromosome 5"/>
</dbReference>
<dbReference type="RefSeq" id="XP_019045759.1">
    <property type="nucleotide sequence ID" value="XM_019192762.1"/>
</dbReference>
<gene>
    <name evidence="2" type="ORF">I302_06150</name>
    <name evidence="3" type="ORF">I302_106588</name>
</gene>
<reference evidence="3" key="2">
    <citation type="submission" date="2013-07" db="EMBL/GenBank/DDBJ databases">
        <authorList>
            <consortium name="The Broad Institute Genome Sequencing Platform"/>
            <person name="Cuomo C."/>
            <person name="Litvintseva A."/>
            <person name="Chen Y."/>
            <person name="Heitman J."/>
            <person name="Sun S."/>
            <person name="Springer D."/>
            <person name="Dromer F."/>
            <person name="Young S.K."/>
            <person name="Zeng Q."/>
            <person name="Gargeya S."/>
            <person name="Fitzgerald M."/>
            <person name="Abouelleil A."/>
            <person name="Alvarado L."/>
            <person name="Berlin A.M."/>
            <person name="Chapman S.B."/>
            <person name="Dewar J."/>
            <person name="Goldberg J."/>
            <person name="Griggs A."/>
            <person name="Gujja S."/>
            <person name="Hansen M."/>
            <person name="Howarth C."/>
            <person name="Imamovic A."/>
            <person name="Larimer J."/>
            <person name="McCowan C."/>
            <person name="Murphy C."/>
            <person name="Pearson M."/>
            <person name="Priest M."/>
            <person name="Roberts A."/>
            <person name="Saif S."/>
            <person name="Shea T."/>
            <person name="Sykes S."/>
            <person name="Wortman J."/>
            <person name="Nusbaum C."/>
            <person name="Birren B."/>
        </authorList>
    </citation>
    <scope>NUCLEOTIDE SEQUENCE</scope>
    <source>
        <strain evidence="3">CBS 10118</strain>
    </source>
</reference>
<feature type="region of interest" description="Disordered" evidence="1">
    <location>
        <begin position="127"/>
        <end position="153"/>
    </location>
</feature>
<feature type="region of interest" description="Disordered" evidence="1">
    <location>
        <begin position="80"/>
        <end position="99"/>
    </location>
</feature>
<dbReference type="KEGG" id="kbi:30210549"/>
<reference evidence="3" key="4">
    <citation type="submission" date="2024-02" db="EMBL/GenBank/DDBJ databases">
        <title>Comparative genomics of Cryptococcus and Kwoniella reveals pathogenesis evolution and contrasting modes of karyotype evolution via chromosome fusion or intercentromeric recombination.</title>
        <authorList>
            <person name="Coelho M.A."/>
            <person name="David-Palma M."/>
            <person name="Shea T."/>
            <person name="Bowers K."/>
            <person name="McGinley-Smith S."/>
            <person name="Mohammad A.W."/>
            <person name="Gnirke A."/>
            <person name="Yurkov A.M."/>
            <person name="Nowrousian M."/>
            <person name="Sun S."/>
            <person name="Cuomo C.A."/>
            <person name="Heitman J."/>
        </authorList>
    </citation>
    <scope>NUCLEOTIDE SEQUENCE</scope>
    <source>
        <strain evidence="3">CBS 10118</strain>
    </source>
</reference>
<feature type="compositionally biased region" description="Polar residues" evidence="1">
    <location>
        <begin position="85"/>
        <end position="99"/>
    </location>
</feature>
<dbReference type="AlphaFoldDB" id="A0A1B9G101"/>
<evidence type="ECO:0000256" key="1">
    <source>
        <dbReference type="SAM" id="MobiDB-lite"/>
    </source>
</evidence>
<dbReference type="VEuPathDB" id="FungiDB:I302_06150"/>
<reference evidence="2" key="1">
    <citation type="submission" date="2013-07" db="EMBL/GenBank/DDBJ databases">
        <title>The Genome Sequence of Cryptococcus bestiolae CBS10118.</title>
        <authorList>
            <consortium name="The Broad Institute Genome Sequencing Platform"/>
            <person name="Cuomo C."/>
            <person name="Litvintseva A."/>
            <person name="Chen Y."/>
            <person name="Heitman J."/>
            <person name="Sun S."/>
            <person name="Springer D."/>
            <person name="Dromer F."/>
            <person name="Young S.K."/>
            <person name="Zeng Q."/>
            <person name="Gargeya S."/>
            <person name="Fitzgerald M."/>
            <person name="Abouelleil A."/>
            <person name="Alvarado L."/>
            <person name="Berlin A.M."/>
            <person name="Chapman S.B."/>
            <person name="Dewar J."/>
            <person name="Goldberg J."/>
            <person name="Griggs A."/>
            <person name="Gujja S."/>
            <person name="Hansen M."/>
            <person name="Howarth C."/>
            <person name="Imamovic A."/>
            <person name="Larimer J."/>
            <person name="McCowan C."/>
            <person name="Murphy C."/>
            <person name="Pearson M."/>
            <person name="Priest M."/>
            <person name="Roberts A."/>
            <person name="Saif S."/>
            <person name="Shea T."/>
            <person name="Sykes S."/>
            <person name="Wortman J."/>
            <person name="Nusbaum C."/>
            <person name="Birren B."/>
        </authorList>
    </citation>
    <scope>NUCLEOTIDE SEQUENCE [LARGE SCALE GENOMIC DNA]</scope>
    <source>
        <strain evidence="2">CBS 10118</strain>
    </source>
</reference>
<evidence type="ECO:0000313" key="3">
    <source>
        <dbReference type="EMBL" id="WVW84554.1"/>
    </source>
</evidence>
<accession>A0A1B9G101</accession>
<sequence>MRSSIQDKLNRYGKDAESSAAVTMLQGRVNRIFNVEEVANKREDCALMAKWYAKDPEACLDAKDIYMKLYSQADMFKSARPDGMGSTQTASSANEGTCPNSQITQLTAASTEGDTAFSCLCASSAQLDPSQRSGESTYASGDSHFGTSVRSKL</sequence>
<name>A0A1B9G101_9TREE</name>
<dbReference type="GeneID" id="30210549"/>
<organism evidence="2">
    <name type="scientific">Kwoniella bestiolae CBS 10118</name>
    <dbReference type="NCBI Taxonomy" id="1296100"/>
    <lineage>
        <taxon>Eukaryota</taxon>
        <taxon>Fungi</taxon>
        <taxon>Dikarya</taxon>
        <taxon>Basidiomycota</taxon>
        <taxon>Agaricomycotina</taxon>
        <taxon>Tremellomycetes</taxon>
        <taxon>Tremellales</taxon>
        <taxon>Cryptococcaceae</taxon>
        <taxon>Kwoniella</taxon>
    </lineage>
</organism>
<dbReference type="EMBL" id="KI894022">
    <property type="protein sequence ID" value="OCF24689.1"/>
    <property type="molecule type" value="Genomic_DNA"/>
</dbReference>
<proteinExistence type="predicted"/>
<evidence type="ECO:0000313" key="4">
    <source>
        <dbReference type="Proteomes" id="UP000092730"/>
    </source>
</evidence>